<dbReference type="InterPro" id="IPR029044">
    <property type="entry name" value="Nucleotide-diphossugar_trans"/>
</dbReference>
<reference evidence="2" key="1">
    <citation type="journal article" date="2020" name="mSystems">
        <title>Genome- and Community-Level Interaction Insights into Carbon Utilization and Element Cycling Functions of Hydrothermarchaeota in Hydrothermal Sediment.</title>
        <authorList>
            <person name="Zhou Z."/>
            <person name="Liu Y."/>
            <person name="Xu W."/>
            <person name="Pan J."/>
            <person name="Luo Z.H."/>
            <person name="Li M."/>
        </authorList>
    </citation>
    <scope>NUCLEOTIDE SEQUENCE [LARGE SCALE GENOMIC DNA]</scope>
    <source>
        <strain evidence="2">SpSt-413</strain>
    </source>
</reference>
<dbReference type="GO" id="GO:0016740">
    <property type="term" value="F:transferase activity"/>
    <property type="evidence" value="ECO:0007669"/>
    <property type="project" value="UniProtKB-KW"/>
</dbReference>
<accession>A0A7C4AG59</accession>
<feature type="domain" description="Glycosyltransferase 2-like" evidence="1">
    <location>
        <begin position="7"/>
        <end position="141"/>
    </location>
</feature>
<dbReference type="EMBL" id="DSRP01000084">
    <property type="protein sequence ID" value="HGG91554.1"/>
    <property type="molecule type" value="Genomic_DNA"/>
</dbReference>
<sequence>MTGPRVCVVVVNYCTPKLTQACLASVARVTDPDATDIIVVDNASSPSCLEELERAAPGVQVIASSRNRGFGGGCNLGASFARGEYLFFLNSDATLTEDTPGILSRFLDAHPEAACAGSALADPDGTPQHAAARFPTALRVFAGRDLFAARLKRLSPWLSERLAFFHDPEQFDAPAKVDWVVGAALMVRRKDFQNLGGFDESIFLYGEEMELQKRLALRGRLVYFIPGTSVLHGEAASSGGEDSPQRLARIVAGHRRYYVLHNGLISAFALCCAEVAGSLAKCVVWGLLNLLRPSPDNKRRLRWHTHYLRALVTPRSH</sequence>
<protein>
    <submittedName>
        <fullName evidence="2">Glycosyltransferase family 2 protein</fullName>
    </submittedName>
</protein>
<evidence type="ECO:0000313" key="2">
    <source>
        <dbReference type="EMBL" id="HGG91554.1"/>
    </source>
</evidence>
<dbReference type="AlphaFoldDB" id="A0A7C4AG59"/>
<dbReference type="PANTHER" id="PTHR43179:SF7">
    <property type="entry name" value="RHAMNOSYLTRANSFERASE WBBL"/>
    <property type="match status" value="1"/>
</dbReference>
<evidence type="ECO:0000259" key="1">
    <source>
        <dbReference type="Pfam" id="PF00535"/>
    </source>
</evidence>
<dbReference type="PANTHER" id="PTHR43179">
    <property type="entry name" value="RHAMNOSYLTRANSFERASE WBBL"/>
    <property type="match status" value="1"/>
</dbReference>
<dbReference type="CDD" id="cd04186">
    <property type="entry name" value="GT_2_like_c"/>
    <property type="match status" value="1"/>
</dbReference>
<dbReference type="InterPro" id="IPR001173">
    <property type="entry name" value="Glyco_trans_2-like"/>
</dbReference>
<keyword evidence="2" id="KW-0808">Transferase</keyword>
<name>A0A7C4AG59_9BACT</name>
<organism evidence="2">
    <name type="scientific">Fundidesulfovibrio putealis</name>
    <dbReference type="NCBI Taxonomy" id="270496"/>
    <lineage>
        <taxon>Bacteria</taxon>
        <taxon>Pseudomonadati</taxon>
        <taxon>Thermodesulfobacteriota</taxon>
        <taxon>Desulfovibrionia</taxon>
        <taxon>Desulfovibrionales</taxon>
        <taxon>Desulfovibrionaceae</taxon>
        <taxon>Fundidesulfovibrio</taxon>
    </lineage>
</organism>
<comment type="caution">
    <text evidence="2">The sequence shown here is derived from an EMBL/GenBank/DDBJ whole genome shotgun (WGS) entry which is preliminary data.</text>
</comment>
<dbReference type="Gene3D" id="3.90.550.10">
    <property type="entry name" value="Spore Coat Polysaccharide Biosynthesis Protein SpsA, Chain A"/>
    <property type="match status" value="1"/>
</dbReference>
<proteinExistence type="predicted"/>
<gene>
    <name evidence="2" type="ORF">ENR59_01200</name>
</gene>
<dbReference type="SUPFAM" id="SSF53448">
    <property type="entry name" value="Nucleotide-diphospho-sugar transferases"/>
    <property type="match status" value="1"/>
</dbReference>
<dbReference type="Pfam" id="PF00535">
    <property type="entry name" value="Glycos_transf_2"/>
    <property type="match status" value="1"/>
</dbReference>